<organism evidence="2 3">
    <name type="scientific">Clostridium symbiosum (strain WAL-14163)</name>
    <dbReference type="NCBI Taxonomy" id="742740"/>
    <lineage>
        <taxon>Bacteria</taxon>
        <taxon>Bacillati</taxon>
        <taxon>Bacillota</taxon>
        <taxon>Clostridia</taxon>
        <taxon>Lachnospirales</taxon>
        <taxon>Lachnospiraceae</taxon>
        <taxon>Otoolea</taxon>
    </lineage>
</organism>
<comment type="caution">
    <text evidence="2">The sequence shown here is derived from an EMBL/GenBank/DDBJ whole genome shotgun (WGS) entry which is preliminary data.</text>
</comment>
<dbReference type="EMBL" id="ADLQ01000092">
    <property type="protein sequence ID" value="EGA92033.1"/>
    <property type="molecule type" value="Genomic_DNA"/>
</dbReference>
<dbReference type="Proteomes" id="UP000002970">
    <property type="component" value="Unassembled WGS sequence"/>
</dbReference>
<dbReference type="HOGENOM" id="CLU_1458932_0_0_9"/>
<evidence type="ECO:0000313" key="2">
    <source>
        <dbReference type="EMBL" id="EGA92033.1"/>
    </source>
</evidence>
<protein>
    <submittedName>
        <fullName evidence="2">Uncharacterized protein</fullName>
    </submittedName>
</protein>
<evidence type="ECO:0000256" key="1">
    <source>
        <dbReference type="SAM" id="Phobius"/>
    </source>
</evidence>
<keyword evidence="1" id="KW-0472">Membrane</keyword>
<dbReference type="AlphaFoldDB" id="E7GT51"/>
<gene>
    <name evidence="2" type="ORF">HMPREF9474_04096</name>
</gene>
<feature type="transmembrane region" description="Helical" evidence="1">
    <location>
        <begin position="20"/>
        <end position="39"/>
    </location>
</feature>
<keyword evidence="3" id="KW-1185">Reference proteome</keyword>
<accession>E7GT51</accession>
<evidence type="ECO:0000313" key="3">
    <source>
        <dbReference type="Proteomes" id="UP000002970"/>
    </source>
</evidence>
<reference evidence="2 3" key="1">
    <citation type="submission" date="2010-12" db="EMBL/GenBank/DDBJ databases">
        <title>The Genome Sequence of Clostridium symbiosum strain WAL-14163.</title>
        <authorList>
            <person name="Earl A."/>
            <person name="Ward D."/>
            <person name="Feldgarden M."/>
            <person name="Gevers D."/>
            <person name="Finegold S.M."/>
            <person name="Summanen P.H."/>
            <person name="Molitoris D.R."/>
            <person name="Vaisanen M.L."/>
            <person name="Daigneault M."/>
            <person name="Young S.K."/>
            <person name="Zeng Q."/>
            <person name="Gargeya S."/>
            <person name="Fitzgerald M."/>
            <person name="Haas B."/>
            <person name="Abouelleil A."/>
            <person name="Alvarado L."/>
            <person name="Arachchi H.M."/>
            <person name="Berlin A."/>
            <person name="Brown A."/>
            <person name="Chapman S.B."/>
            <person name="Chen Z."/>
            <person name="Dunbar C."/>
            <person name="Freedman E."/>
            <person name="Gearin G."/>
            <person name="Gellesch M."/>
            <person name="Goldberg J."/>
            <person name="Griggs A."/>
            <person name="Gujja S."/>
            <person name="Heilman E."/>
            <person name="Heiman D."/>
            <person name="Howarth C."/>
            <person name="Larson L."/>
            <person name="Lui A."/>
            <person name="MacDonald P.J.P."/>
            <person name="Mehta T."/>
            <person name="Montmayeur A."/>
            <person name="Murphy C."/>
            <person name="Neiman D."/>
            <person name="Pearson M."/>
            <person name="Priest M."/>
            <person name="Roberts A."/>
            <person name="Saif S."/>
            <person name="Shea T."/>
            <person name="Shenoy N."/>
            <person name="Sisk P."/>
            <person name="Stolte C."/>
            <person name="Sykes S."/>
            <person name="White J."/>
            <person name="Yandava C."/>
            <person name="Nusbaum C."/>
            <person name="Birren B."/>
        </authorList>
    </citation>
    <scope>NUCLEOTIDE SEQUENCE [LARGE SCALE GENOMIC DNA]</scope>
    <source>
        <strain evidence="2 3">WAL-14163</strain>
    </source>
</reference>
<keyword evidence="1" id="KW-1133">Transmembrane helix</keyword>
<proteinExistence type="predicted"/>
<name>E7GT51_CLOS6</name>
<sequence>MKKRGKKMKKLFHNESFKKYILISIICTAVLAAAGVFSYRRHTLAPERTVEKVLENITAGIPAQTSDLDELIKQFETQYQPYFTNEAYNQAVQLRQFTAFHNQNPDFEGSINISSPEFETLDSSLGDISLYGTFQVNFTPVDGTSFTQNWNIQVRLVQEDGRWLIRYMRLKFNKAGEDAAGTASGRGGGVCI</sequence>
<keyword evidence="1" id="KW-0812">Transmembrane</keyword>